<dbReference type="EMBL" id="CP066310">
    <property type="protein sequence ID" value="QQE90233.1"/>
    <property type="molecule type" value="Genomic_DNA"/>
</dbReference>
<dbReference type="RefSeq" id="WP_198867632.1">
    <property type="nucleotide sequence ID" value="NZ_CP066310.1"/>
</dbReference>
<protein>
    <submittedName>
        <fullName evidence="2">Uncharacterized protein</fullName>
    </submittedName>
</protein>
<reference evidence="2 3" key="1">
    <citation type="submission" date="2020-12" db="EMBL/GenBank/DDBJ databases">
        <title>Genomic Analysis and Response surface optimization of nitrogen-fixing conditions for A. chroococcum strain HR1, Isolation from rhizosphere soil.</title>
        <authorList>
            <person name="Li J."/>
            <person name="Yang H."/>
            <person name="Liu H."/>
            <person name="Wang C."/>
            <person name="Tian Y."/>
            <person name="Lu X.Y."/>
        </authorList>
    </citation>
    <scope>NUCLEOTIDE SEQUENCE [LARGE SCALE GENOMIC DNA]</scope>
    <source>
        <strain evidence="2 3">HR1</strain>
    </source>
</reference>
<dbReference type="Proteomes" id="UP000596192">
    <property type="component" value="Chromosome"/>
</dbReference>
<keyword evidence="1" id="KW-0472">Membrane</keyword>
<name>A0AAP9YGG0_9GAMM</name>
<feature type="transmembrane region" description="Helical" evidence="1">
    <location>
        <begin position="41"/>
        <end position="66"/>
    </location>
</feature>
<proteinExistence type="predicted"/>
<feature type="transmembrane region" description="Helical" evidence="1">
    <location>
        <begin position="111"/>
        <end position="130"/>
    </location>
</feature>
<evidence type="ECO:0000313" key="3">
    <source>
        <dbReference type="Proteomes" id="UP000596192"/>
    </source>
</evidence>
<organism evidence="2 3">
    <name type="scientific">Azotobacter chroococcum</name>
    <dbReference type="NCBI Taxonomy" id="353"/>
    <lineage>
        <taxon>Bacteria</taxon>
        <taxon>Pseudomonadati</taxon>
        <taxon>Pseudomonadota</taxon>
        <taxon>Gammaproteobacteria</taxon>
        <taxon>Pseudomonadales</taxon>
        <taxon>Pseudomonadaceae</taxon>
        <taxon>Azotobacter</taxon>
    </lineage>
</organism>
<evidence type="ECO:0000313" key="2">
    <source>
        <dbReference type="EMBL" id="QQE90233.1"/>
    </source>
</evidence>
<feature type="transmembrane region" description="Helical" evidence="1">
    <location>
        <begin position="87"/>
        <end position="105"/>
    </location>
</feature>
<dbReference type="AlphaFoldDB" id="A0AAP9YGG0"/>
<accession>A0AAP9YGG0</accession>
<evidence type="ECO:0000256" key="1">
    <source>
        <dbReference type="SAM" id="Phobius"/>
    </source>
</evidence>
<keyword evidence="1" id="KW-1133">Transmembrane helix</keyword>
<gene>
    <name evidence="2" type="ORF">GKQ51_08040</name>
</gene>
<keyword evidence="1" id="KW-0812">Transmembrane</keyword>
<sequence>MWVSLISLIPSPWPAQPAGSGCSFSSIRIGAGVRHFGYGSRWLIGFLWAWGVLRRSGAIALSGVGFPANFDQKGRAMKVRSTPFERLVVGVAALLFVVGFALGYFKEAVWLNRFGSLIIVCGVVMAAIKLSDILDDQIERFMNKNHEQQAEQVMDVNRSFFRGSLPEGYEEKLRAELRKQVLAVFTTYKKRRLDRFKNVEVNVLVFGTLTNGFGDWVICLIK</sequence>